<dbReference type="Proteomes" id="UP001291623">
    <property type="component" value="Unassembled WGS sequence"/>
</dbReference>
<dbReference type="GO" id="GO:0035251">
    <property type="term" value="F:UDP-glucosyltransferase activity"/>
    <property type="evidence" value="ECO:0007669"/>
    <property type="project" value="InterPro"/>
</dbReference>
<dbReference type="PANTHER" id="PTHR48048:SF53">
    <property type="entry name" value="GLYCOSYLTRANSFERASE"/>
    <property type="match status" value="1"/>
</dbReference>
<gene>
    <name evidence="1" type="ORF">RND71_024764</name>
</gene>
<sequence length="278" mass="31091">MKFVELPQDKSILLLQTNVNSFITFISSRKPQVSNSVTEILNSGSTSLAGLVIDMMCTAMIDVADEFGLPTYVFYTSSAAMLGLQLHLQSLRDDFDQDVTDYKDDSEAEFPVTTYVNPFPAKCLPSIALDKKGGSTMYLDLSKRLREAKVIIVNTFLELESHAVNSLSLDETIPLVYTTGPLLNLDRGNNQNSSQQEIINWLDDQPSSSVVFLRFGSSGSFNEEQIKKIAYALENSGCRFLWSIKKPLAKDAVFPADYENPEDVLQEGFLQRTKELER</sequence>
<proteinExistence type="predicted"/>
<dbReference type="InterPro" id="IPR050481">
    <property type="entry name" value="UDP-glycosyltransf_plant"/>
</dbReference>
<protein>
    <submittedName>
        <fullName evidence="1">Uncharacterized protein</fullName>
    </submittedName>
</protein>
<evidence type="ECO:0000313" key="2">
    <source>
        <dbReference type="Proteomes" id="UP001291623"/>
    </source>
</evidence>
<reference evidence="1" key="1">
    <citation type="submission" date="2023-12" db="EMBL/GenBank/DDBJ databases">
        <title>Genome assembly of Anisodus tanguticus.</title>
        <authorList>
            <person name="Wang Y.-J."/>
        </authorList>
    </citation>
    <scope>NUCLEOTIDE SEQUENCE</scope>
    <source>
        <strain evidence="1">KB-2021</strain>
        <tissue evidence="1">Leaf</tissue>
    </source>
</reference>
<dbReference type="EMBL" id="JAVYJV010000013">
    <property type="protein sequence ID" value="KAK4355793.1"/>
    <property type="molecule type" value="Genomic_DNA"/>
</dbReference>
<accession>A0AAE1V493</accession>
<organism evidence="1 2">
    <name type="scientific">Anisodus tanguticus</name>
    <dbReference type="NCBI Taxonomy" id="243964"/>
    <lineage>
        <taxon>Eukaryota</taxon>
        <taxon>Viridiplantae</taxon>
        <taxon>Streptophyta</taxon>
        <taxon>Embryophyta</taxon>
        <taxon>Tracheophyta</taxon>
        <taxon>Spermatophyta</taxon>
        <taxon>Magnoliopsida</taxon>
        <taxon>eudicotyledons</taxon>
        <taxon>Gunneridae</taxon>
        <taxon>Pentapetalae</taxon>
        <taxon>asterids</taxon>
        <taxon>lamiids</taxon>
        <taxon>Solanales</taxon>
        <taxon>Solanaceae</taxon>
        <taxon>Solanoideae</taxon>
        <taxon>Hyoscyameae</taxon>
        <taxon>Anisodus</taxon>
    </lineage>
</organism>
<keyword evidence="2" id="KW-1185">Reference proteome</keyword>
<dbReference type="PANTHER" id="PTHR48048">
    <property type="entry name" value="GLYCOSYLTRANSFERASE"/>
    <property type="match status" value="1"/>
</dbReference>
<comment type="caution">
    <text evidence="1">The sequence shown here is derived from an EMBL/GenBank/DDBJ whole genome shotgun (WGS) entry which is preliminary data.</text>
</comment>
<evidence type="ECO:0000313" key="1">
    <source>
        <dbReference type="EMBL" id="KAK4355793.1"/>
    </source>
</evidence>
<dbReference type="Gene3D" id="3.40.50.2000">
    <property type="entry name" value="Glycogen Phosphorylase B"/>
    <property type="match status" value="2"/>
</dbReference>
<dbReference type="AlphaFoldDB" id="A0AAE1V493"/>
<name>A0AAE1V493_9SOLA</name>
<dbReference type="SUPFAM" id="SSF53756">
    <property type="entry name" value="UDP-Glycosyltransferase/glycogen phosphorylase"/>
    <property type="match status" value="1"/>
</dbReference>